<keyword evidence="1" id="KW-1133">Transmembrane helix</keyword>
<proteinExistence type="predicted"/>
<comment type="caution">
    <text evidence="2">The sequence shown here is derived from an EMBL/GenBank/DDBJ whole genome shotgun (WGS) entry which is preliminary data.</text>
</comment>
<feature type="transmembrane region" description="Helical" evidence="1">
    <location>
        <begin position="6"/>
        <end position="26"/>
    </location>
</feature>
<dbReference type="RefSeq" id="WP_336823689.1">
    <property type="nucleotide sequence ID" value="NZ_JBHTLT010000042.1"/>
</dbReference>
<dbReference type="Proteomes" id="UP001597231">
    <property type="component" value="Unassembled WGS sequence"/>
</dbReference>
<organism evidence="2 3">
    <name type="scientific">Sporosarcina contaminans</name>
    <dbReference type="NCBI Taxonomy" id="633403"/>
    <lineage>
        <taxon>Bacteria</taxon>
        <taxon>Bacillati</taxon>
        <taxon>Bacillota</taxon>
        <taxon>Bacilli</taxon>
        <taxon>Bacillales</taxon>
        <taxon>Caryophanaceae</taxon>
        <taxon>Sporosarcina</taxon>
    </lineage>
</organism>
<accession>A0ABW3U0K1</accession>
<sequence>MNTIYDVAFIGVLLFLLLVYILIDFMQNGKRNFVRRRVYVT</sequence>
<evidence type="ECO:0000313" key="3">
    <source>
        <dbReference type="Proteomes" id="UP001597231"/>
    </source>
</evidence>
<evidence type="ECO:0000256" key="1">
    <source>
        <dbReference type="SAM" id="Phobius"/>
    </source>
</evidence>
<keyword evidence="1" id="KW-0812">Transmembrane</keyword>
<protein>
    <submittedName>
        <fullName evidence="2">Uncharacterized protein</fullName>
    </submittedName>
</protein>
<name>A0ABW3U0K1_9BACL</name>
<reference evidence="3" key="1">
    <citation type="journal article" date="2019" name="Int. J. Syst. Evol. Microbiol.">
        <title>The Global Catalogue of Microorganisms (GCM) 10K type strain sequencing project: providing services to taxonomists for standard genome sequencing and annotation.</title>
        <authorList>
            <consortium name="The Broad Institute Genomics Platform"/>
            <consortium name="The Broad Institute Genome Sequencing Center for Infectious Disease"/>
            <person name="Wu L."/>
            <person name="Ma J."/>
        </authorList>
    </citation>
    <scope>NUCLEOTIDE SEQUENCE [LARGE SCALE GENOMIC DNA]</scope>
    <source>
        <strain evidence="3">CCUG 53915</strain>
    </source>
</reference>
<evidence type="ECO:0000313" key="2">
    <source>
        <dbReference type="EMBL" id="MFD1205204.1"/>
    </source>
</evidence>
<keyword evidence="3" id="KW-1185">Reference proteome</keyword>
<keyword evidence="1" id="KW-0472">Membrane</keyword>
<gene>
    <name evidence="2" type="ORF">ACFQ38_08810</name>
</gene>
<dbReference type="EMBL" id="JBHTLT010000042">
    <property type="protein sequence ID" value="MFD1205204.1"/>
    <property type="molecule type" value="Genomic_DNA"/>
</dbReference>